<feature type="domain" description="Outer membrane protein beta-barrel" evidence="2">
    <location>
        <begin position="20"/>
        <end position="175"/>
    </location>
</feature>
<organism evidence="3 4">
    <name type="scientific">Dyadobacter luteus</name>
    <dbReference type="NCBI Taxonomy" id="2259619"/>
    <lineage>
        <taxon>Bacteria</taxon>
        <taxon>Pseudomonadati</taxon>
        <taxon>Bacteroidota</taxon>
        <taxon>Cytophagia</taxon>
        <taxon>Cytophagales</taxon>
        <taxon>Spirosomataceae</taxon>
        <taxon>Dyadobacter</taxon>
    </lineage>
</organism>
<keyword evidence="4" id="KW-1185">Reference proteome</keyword>
<dbReference type="InterPro" id="IPR025665">
    <property type="entry name" value="Beta-barrel_OMP_2"/>
</dbReference>
<proteinExistence type="predicted"/>
<gene>
    <name evidence="3" type="ORF">DSL64_14275</name>
</gene>
<dbReference type="Pfam" id="PF13568">
    <property type="entry name" value="OMP_b-brl_2"/>
    <property type="match status" value="1"/>
</dbReference>
<keyword evidence="1" id="KW-0732">Signal</keyword>
<feature type="chain" id="PRO_5017745721" description="Outer membrane protein beta-barrel domain-containing protein" evidence="1">
    <location>
        <begin position="21"/>
        <end position="206"/>
    </location>
</feature>
<protein>
    <recommendedName>
        <fullName evidence="2">Outer membrane protein beta-barrel domain-containing protein</fullName>
    </recommendedName>
</protein>
<dbReference type="OrthoDB" id="838174at2"/>
<evidence type="ECO:0000313" key="4">
    <source>
        <dbReference type="Proteomes" id="UP000256373"/>
    </source>
</evidence>
<sequence length="206" mass="23181">MKIEFKLVAFLVFISFSALAQSDKRFRIGPHVGIGMAQISKLASGEKAVFRPNFGISMDIRTGPHVTFNTGLTHVTLGESQNLSSYPSASKYVDLYQTLMIPLGLKIHPKSNRFFGMIGAQPGFIYKNDFKSDNISSYQSYYKKVDFGAIAGVGYNLGNSLCLDLRYYHGITNIHKSNSMTLPIYGRIDIQKESYRMFNLTACYYF</sequence>
<evidence type="ECO:0000256" key="1">
    <source>
        <dbReference type="SAM" id="SignalP"/>
    </source>
</evidence>
<accession>A0A3D8YBC0</accession>
<dbReference type="Proteomes" id="UP000256373">
    <property type="component" value="Unassembled WGS sequence"/>
</dbReference>
<evidence type="ECO:0000259" key="2">
    <source>
        <dbReference type="Pfam" id="PF13568"/>
    </source>
</evidence>
<dbReference type="SUPFAM" id="SSF56925">
    <property type="entry name" value="OMPA-like"/>
    <property type="match status" value="1"/>
</dbReference>
<comment type="caution">
    <text evidence="3">The sequence shown here is derived from an EMBL/GenBank/DDBJ whole genome shotgun (WGS) entry which is preliminary data.</text>
</comment>
<dbReference type="AlphaFoldDB" id="A0A3D8YBC0"/>
<dbReference type="InterPro" id="IPR011250">
    <property type="entry name" value="OMP/PagP_B-barrel"/>
</dbReference>
<reference evidence="3 4" key="1">
    <citation type="submission" date="2018-07" db="EMBL/GenBank/DDBJ databases">
        <title>Dyadobacter roseus sp. nov., isolated from rose rhizosphere soil.</title>
        <authorList>
            <person name="Chen L."/>
        </authorList>
    </citation>
    <scope>NUCLEOTIDE SEQUENCE [LARGE SCALE GENOMIC DNA]</scope>
    <source>
        <strain evidence="3 4">RS19</strain>
    </source>
</reference>
<dbReference type="RefSeq" id="WP_115831583.1">
    <property type="nucleotide sequence ID" value="NZ_QNUL01000010.1"/>
</dbReference>
<name>A0A3D8YBC0_9BACT</name>
<evidence type="ECO:0000313" key="3">
    <source>
        <dbReference type="EMBL" id="REA60698.1"/>
    </source>
</evidence>
<dbReference type="EMBL" id="QNUL01000010">
    <property type="protein sequence ID" value="REA60698.1"/>
    <property type="molecule type" value="Genomic_DNA"/>
</dbReference>
<feature type="signal peptide" evidence="1">
    <location>
        <begin position="1"/>
        <end position="20"/>
    </location>
</feature>